<evidence type="ECO:0000313" key="2">
    <source>
        <dbReference type="EMBL" id="ASJ06133.1"/>
    </source>
</evidence>
<proteinExistence type="predicted"/>
<gene>
    <name evidence="2" type="ORF">A3L08_01715</name>
</gene>
<dbReference type="AlphaFoldDB" id="A0A218P5S0"/>
<dbReference type="GO" id="GO:0016787">
    <property type="term" value="F:hydrolase activity"/>
    <property type="evidence" value="ECO:0007669"/>
    <property type="project" value="InterPro"/>
</dbReference>
<keyword evidence="3" id="KW-1185">Reference proteome</keyword>
<dbReference type="GeneID" id="33314948"/>
<evidence type="ECO:0000313" key="3">
    <source>
        <dbReference type="Proteomes" id="UP000197418"/>
    </source>
</evidence>
<dbReference type="Pfam" id="PF00149">
    <property type="entry name" value="Metallophos"/>
    <property type="match status" value="1"/>
</dbReference>
<organism evidence="2 3">
    <name type="scientific">Thermococcus pacificus</name>
    <dbReference type="NCBI Taxonomy" id="71998"/>
    <lineage>
        <taxon>Archaea</taxon>
        <taxon>Methanobacteriati</taxon>
        <taxon>Methanobacteriota</taxon>
        <taxon>Thermococci</taxon>
        <taxon>Thermococcales</taxon>
        <taxon>Thermococcaceae</taxon>
        <taxon>Thermococcus</taxon>
    </lineage>
</organism>
<dbReference type="Proteomes" id="UP000197418">
    <property type="component" value="Chromosome"/>
</dbReference>
<dbReference type="PANTHER" id="PTHR43143">
    <property type="entry name" value="METALLOPHOSPHOESTERASE, CALCINEURIN SUPERFAMILY"/>
    <property type="match status" value="1"/>
</dbReference>
<dbReference type="InterPro" id="IPR004843">
    <property type="entry name" value="Calcineurin-like_PHP"/>
</dbReference>
<dbReference type="Gene3D" id="3.60.21.10">
    <property type="match status" value="1"/>
</dbReference>
<dbReference type="PANTHER" id="PTHR43143:SF1">
    <property type="entry name" value="SERINE_THREONINE-PROTEIN PHOSPHATASE CPPED1"/>
    <property type="match status" value="1"/>
</dbReference>
<accession>A0A218P5S0</accession>
<dbReference type="SUPFAM" id="SSF56300">
    <property type="entry name" value="Metallo-dependent phosphatases"/>
    <property type="match status" value="1"/>
</dbReference>
<dbReference type="RefSeq" id="WP_088853397.1">
    <property type="nucleotide sequence ID" value="NZ_CP015102.1"/>
</dbReference>
<dbReference type="KEGG" id="tpaf:A3L08_01715"/>
<reference evidence="2 3" key="1">
    <citation type="submission" date="2016-04" db="EMBL/GenBank/DDBJ databases">
        <title>Complete genome sequence of Thermococcus pacificus type strain P4.</title>
        <authorList>
            <person name="Oger P.M."/>
        </authorList>
    </citation>
    <scope>NUCLEOTIDE SEQUENCE [LARGE SCALE GENOMIC DNA]</scope>
    <source>
        <strain evidence="2 3">P-4</strain>
    </source>
</reference>
<dbReference type="OrthoDB" id="99730at2157"/>
<protein>
    <submittedName>
        <fullName evidence="2">Phosphoesterase</fullName>
    </submittedName>
</protein>
<name>A0A218P5S0_9EURY</name>
<dbReference type="InterPro" id="IPR051918">
    <property type="entry name" value="STPP_CPPED1"/>
</dbReference>
<dbReference type="EMBL" id="CP015102">
    <property type="protein sequence ID" value="ASJ06133.1"/>
    <property type="molecule type" value="Genomic_DNA"/>
</dbReference>
<dbReference type="PROSITE" id="PS51257">
    <property type="entry name" value="PROKAR_LIPOPROTEIN"/>
    <property type="match status" value="1"/>
</dbReference>
<dbReference type="InterPro" id="IPR029052">
    <property type="entry name" value="Metallo-depent_PP-like"/>
</dbReference>
<feature type="domain" description="Calcineurin-like phosphoesterase" evidence="1">
    <location>
        <begin position="315"/>
        <end position="492"/>
    </location>
</feature>
<sequence length="544" mass="59793">MRKVAAAFLLVFIILAAGCISGGNSTTGTTTPTSSPASGGIDFGSYGKGQVLAKWSELADTSKVYVSEGYEDLAKHYFPDAQILPASQYDGGIAILSPKDARTVLRGKPILITVNDYFGYIIYKFGLKFVGPDKGVMAAFNDNGKAHFVFTGTSKAGAGAALEYAMRLREGAKVNVDDIVRSSDFEGAVLKVIGDNDWDGIPDESESWYLTSFKAMEPFIYYWRVVEGENVTVSGGFIRLVNGSTVYIHALGFNVSIRVKNPKNKELTYVVENINPNYVEVSGKVKSVDMGGTEVKVVSSSDEVNIVPKNVSSYRIIALGDHRPGSGTKPPEVFLKIRDEINNDEGVFIIDGGDLVYTGRVDEWAALLKEWKWNKPIFVAPGNHEYRGEGINVFHMLFGPDNYAFSFGNYRYIIINDVEDNYGLSDETFKWLEDQMNLAAERGERPVLVLHAPPIDPRPNGDHAMKPEDAKRLLETMKAYNAFGIFSHIHIYWYGKEDGVQMLITGGGGAPLYAPPDQGGFYHYVRLDMAANGTVSVEPVKVEP</sequence>
<evidence type="ECO:0000259" key="1">
    <source>
        <dbReference type="Pfam" id="PF00149"/>
    </source>
</evidence>